<organism evidence="2 3">
    <name type="scientific">Actinomadura harenae</name>
    <dbReference type="NCBI Taxonomy" id="2483351"/>
    <lineage>
        <taxon>Bacteria</taxon>
        <taxon>Bacillati</taxon>
        <taxon>Actinomycetota</taxon>
        <taxon>Actinomycetes</taxon>
        <taxon>Streptosporangiales</taxon>
        <taxon>Thermomonosporaceae</taxon>
        <taxon>Actinomadura</taxon>
    </lineage>
</organism>
<accession>A0A3M2ME74</accession>
<keyword evidence="3" id="KW-1185">Reference proteome</keyword>
<evidence type="ECO:0000256" key="1">
    <source>
        <dbReference type="SAM" id="Phobius"/>
    </source>
</evidence>
<gene>
    <name evidence="2" type="ORF">EBO15_04790</name>
</gene>
<comment type="caution">
    <text evidence="2">The sequence shown here is derived from an EMBL/GenBank/DDBJ whole genome shotgun (WGS) entry which is preliminary data.</text>
</comment>
<dbReference type="Proteomes" id="UP000282674">
    <property type="component" value="Unassembled WGS sequence"/>
</dbReference>
<keyword evidence="1" id="KW-0812">Transmembrane</keyword>
<evidence type="ECO:0000313" key="3">
    <source>
        <dbReference type="Proteomes" id="UP000282674"/>
    </source>
</evidence>
<dbReference type="RefSeq" id="WP_122193074.1">
    <property type="nucleotide sequence ID" value="NZ_JBHSKC010000001.1"/>
</dbReference>
<proteinExistence type="predicted"/>
<reference evidence="2 3" key="1">
    <citation type="submission" date="2018-10" db="EMBL/GenBank/DDBJ databases">
        <title>Isolation from soil.</title>
        <authorList>
            <person name="Hu J."/>
        </authorList>
    </citation>
    <scope>NUCLEOTIDE SEQUENCE [LARGE SCALE GENOMIC DNA]</scope>
    <source>
        <strain evidence="2 3">NEAU-Ht49</strain>
    </source>
</reference>
<dbReference type="AlphaFoldDB" id="A0A3M2ME74"/>
<name>A0A3M2ME74_9ACTN</name>
<evidence type="ECO:0000313" key="2">
    <source>
        <dbReference type="EMBL" id="RMI46945.1"/>
    </source>
</evidence>
<protein>
    <submittedName>
        <fullName evidence="2">Uncharacterized protein</fullName>
    </submittedName>
</protein>
<keyword evidence="1" id="KW-0472">Membrane</keyword>
<dbReference type="EMBL" id="RFFG01000006">
    <property type="protein sequence ID" value="RMI46945.1"/>
    <property type="molecule type" value="Genomic_DNA"/>
</dbReference>
<dbReference type="OrthoDB" id="3712240at2"/>
<keyword evidence="1" id="KW-1133">Transmembrane helix</keyword>
<feature type="transmembrane region" description="Helical" evidence="1">
    <location>
        <begin position="64"/>
        <end position="86"/>
    </location>
</feature>
<sequence length="98" mass="10615">MRNKIPALVGVIAGLLLLGWGVYRLVAAPGCEGTRMGPDDICRTSTRGRVHTQTYDERKKSLHMWGYVQVVGGPALSAACLAGMVVSSRRHRSPSLPR</sequence>